<feature type="compositionally biased region" description="Polar residues" evidence="6">
    <location>
        <begin position="250"/>
        <end position="264"/>
    </location>
</feature>
<dbReference type="InterPro" id="IPR001611">
    <property type="entry name" value="Leu-rich_rpt"/>
</dbReference>
<comment type="subcellular location">
    <subcellularLocation>
        <location evidence="1">Cell projection</location>
        <location evidence="1">Cilium</location>
    </subcellularLocation>
</comment>
<dbReference type="Ensembl" id="ENSSHAT00000004288.2">
    <property type="protein sequence ID" value="ENSSHAP00000004245.1"/>
    <property type="gene ID" value="ENSSHAG00000003740.2"/>
</dbReference>
<protein>
    <submittedName>
        <fullName evidence="8">Leucine rich repeat containing 46</fullName>
    </submittedName>
</protein>
<dbReference type="InParanoid" id="G3VM40"/>
<dbReference type="OrthoDB" id="7451790at2759"/>
<feature type="domain" description="U2A'/phosphoprotein 32 family A C-terminal" evidence="7">
    <location>
        <begin position="149"/>
        <end position="167"/>
    </location>
</feature>
<evidence type="ECO:0000313" key="8">
    <source>
        <dbReference type="Ensembl" id="ENSSHAP00000004245.1"/>
    </source>
</evidence>
<gene>
    <name evidence="8" type="primary">LRRC46</name>
</gene>
<keyword evidence="9" id="KW-1185">Reference proteome</keyword>
<dbReference type="SMART" id="SM00369">
    <property type="entry name" value="LRR_TYP"/>
    <property type="match status" value="3"/>
</dbReference>
<dbReference type="PROSITE" id="PS51450">
    <property type="entry name" value="LRR"/>
    <property type="match status" value="3"/>
</dbReference>
<dbReference type="GeneTree" id="ENSGT00940000161315"/>
<dbReference type="CTD" id="90506"/>
<dbReference type="PANTHER" id="PTHR45973:SF9">
    <property type="entry name" value="LEUCINE-RICH REPEAT-CONTAINING PROTEIN 46"/>
    <property type="match status" value="1"/>
</dbReference>
<evidence type="ECO:0000259" key="7">
    <source>
        <dbReference type="SMART" id="SM00446"/>
    </source>
</evidence>
<sequence>MHGGNKTAVPAQTPVGICISDTLIAKRNLAFTKEEDPSEVTPQALAMLQTVRLDREGIGYIGNLESLQALHSLYLQENEIQRIENLDCLPCLRFLTLAGNKIQHVENLHGLQQLQLLDLSHNKIATLQLAELPQKLLVLNLSGNDCTKQDGYREMVIEFLPQLLDLDGETVPGWEDQEEEEHKGTDTQDEFPELSGPFCAERGFFQELEQELARNRDRRIRKALMEHDMRMALKPVITDLSLLPGAPSPKSHSPSSVAKQNTAETKPTTTSPGKPSAIKKPHGLDSQQPSHTVQMDKKGRLTTSTQAKAQGTTRTATIKAKK</sequence>
<keyword evidence="3" id="KW-0677">Repeat</keyword>
<evidence type="ECO:0000256" key="6">
    <source>
        <dbReference type="SAM" id="MobiDB-lite"/>
    </source>
</evidence>
<organism evidence="8 9">
    <name type="scientific">Sarcophilus harrisii</name>
    <name type="common">Tasmanian devil</name>
    <name type="synonym">Sarcophilus laniarius</name>
    <dbReference type="NCBI Taxonomy" id="9305"/>
    <lineage>
        <taxon>Eukaryota</taxon>
        <taxon>Metazoa</taxon>
        <taxon>Chordata</taxon>
        <taxon>Craniata</taxon>
        <taxon>Vertebrata</taxon>
        <taxon>Euteleostomi</taxon>
        <taxon>Mammalia</taxon>
        <taxon>Metatheria</taxon>
        <taxon>Dasyuromorphia</taxon>
        <taxon>Dasyuridae</taxon>
        <taxon>Sarcophilus</taxon>
    </lineage>
</organism>
<evidence type="ECO:0000256" key="2">
    <source>
        <dbReference type="ARBA" id="ARBA00022614"/>
    </source>
</evidence>
<accession>G3VM40</accession>
<dbReference type="Gene3D" id="3.80.10.10">
    <property type="entry name" value="Ribonuclease Inhibitor"/>
    <property type="match status" value="1"/>
</dbReference>
<name>G3VM40_SARHA</name>
<dbReference type="SMART" id="SM00365">
    <property type="entry name" value="LRR_SD22"/>
    <property type="match status" value="3"/>
</dbReference>
<keyword evidence="4" id="KW-0969">Cilium</keyword>
<reference evidence="8 9" key="1">
    <citation type="journal article" date="2011" name="Proc. Natl. Acad. Sci. U.S.A.">
        <title>Genetic diversity and population structure of the endangered marsupial Sarcophilus harrisii (Tasmanian devil).</title>
        <authorList>
            <person name="Miller W."/>
            <person name="Hayes V.M."/>
            <person name="Ratan A."/>
            <person name="Petersen D.C."/>
            <person name="Wittekindt N.E."/>
            <person name="Miller J."/>
            <person name="Walenz B."/>
            <person name="Knight J."/>
            <person name="Qi J."/>
            <person name="Zhao F."/>
            <person name="Wang Q."/>
            <person name="Bedoya-Reina O.C."/>
            <person name="Katiyar N."/>
            <person name="Tomsho L.P."/>
            <person name="Kasson L.M."/>
            <person name="Hardie R.A."/>
            <person name="Woodbridge P."/>
            <person name="Tindall E.A."/>
            <person name="Bertelsen M.F."/>
            <person name="Dixon D."/>
            <person name="Pyecroft S."/>
            <person name="Helgen K.M."/>
            <person name="Lesk A.M."/>
            <person name="Pringle T.H."/>
            <person name="Patterson N."/>
            <person name="Zhang Y."/>
            <person name="Kreiss A."/>
            <person name="Woods G.M."/>
            <person name="Jones M.E."/>
            <person name="Schuster S.C."/>
        </authorList>
    </citation>
    <scope>NUCLEOTIDE SEQUENCE [LARGE SCALE GENOMIC DNA]</scope>
</reference>
<dbReference type="InterPro" id="IPR003603">
    <property type="entry name" value="U2A'_phosphoprotein32A_C"/>
</dbReference>
<reference evidence="8" key="2">
    <citation type="submission" date="2025-08" db="UniProtKB">
        <authorList>
            <consortium name="Ensembl"/>
        </authorList>
    </citation>
    <scope>IDENTIFICATION</scope>
</reference>
<evidence type="ECO:0000313" key="9">
    <source>
        <dbReference type="Proteomes" id="UP000007648"/>
    </source>
</evidence>
<proteinExistence type="predicted"/>
<dbReference type="InterPro" id="IPR003591">
    <property type="entry name" value="Leu-rich_rpt_typical-subtyp"/>
</dbReference>
<dbReference type="GeneID" id="100917180"/>
<dbReference type="OMA" id="PRQRKET"/>
<dbReference type="InterPro" id="IPR050576">
    <property type="entry name" value="Cilia_flagella_integrity"/>
</dbReference>
<feature type="region of interest" description="Disordered" evidence="6">
    <location>
        <begin position="243"/>
        <end position="322"/>
    </location>
</feature>
<feature type="compositionally biased region" description="Low complexity" evidence="6">
    <location>
        <begin position="265"/>
        <end position="276"/>
    </location>
</feature>
<dbReference type="SUPFAM" id="SSF52058">
    <property type="entry name" value="L domain-like"/>
    <property type="match status" value="1"/>
</dbReference>
<evidence type="ECO:0000256" key="1">
    <source>
        <dbReference type="ARBA" id="ARBA00004138"/>
    </source>
</evidence>
<evidence type="ECO:0000256" key="3">
    <source>
        <dbReference type="ARBA" id="ARBA00022737"/>
    </source>
</evidence>
<dbReference type="GO" id="GO:0005634">
    <property type="term" value="C:nucleus"/>
    <property type="evidence" value="ECO:0007669"/>
    <property type="project" value="UniProtKB-SubCell"/>
</dbReference>
<dbReference type="SMART" id="SM00446">
    <property type="entry name" value="LRRcap"/>
    <property type="match status" value="1"/>
</dbReference>
<dbReference type="PANTHER" id="PTHR45973">
    <property type="entry name" value="PROTEIN PHOSPHATASE 1 REGULATORY SUBUNIT SDS22-RELATED"/>
    <property type="match status" value="1"/>
</dbReference>
<dbReference type="FunCoup" id="G3VM40">
    <property type="interactions" value="36"/>
</dbReference>
<evidence type="ECO:0000256" key="4">
    <source>
        <dbReference type="ARBA" id="ARBA00023069"/>
    </source>
</evidence>
<dbReference type="AlphaFoldDB" id="G3VM40"/>
<feature type="compositionally biased region" description="Polar residues" evidence="6">
    <location>
        <begin position="301"/>
        <end position="316"/>
    </location>
</feature>
<dbReference type="eggNOG" id="KOG0531">
    <property type="taxonomic scope" value="Eukaryota"/>
</dbReference>
<dbReference type="InterPro" id="IPR032675">
    <property type="entry name" value="LRR_dom_sf"/>
</dbReference>
<keyword evidence="2" id="KW-0433">Leucine-rich repeat</keyword>
<keyword evidence="5" id="KW-0966">Cell projection</keyword>
<dbReference type="RefSeq" id="XP_031821984.1">
    <property type="nucleotide sequence ID" value="XM_031966124.1"/>
</dbReference>
<evidence type="ECO:0000256" key="5">
    <source>
        <dbReference type="ARBA" id="ARBA00023273"/>
    </source>
</evidence>
<reference evidence="8" key="3">
    <citation type="submission" date="2025-09" db="UniProtKB">
        <authorList>
            <consortium name="Ensembl"/>
        </authorList>
    </citation>
    <scope>IDENTIFICATION</scope>
</reference>
<dbReference type="HOGENOM" id="CLU_075587_0_0_1"/>
<dbReference type="STRING" id="9305.ENSSHAP00000004245"/>
<dbReference type="Proteomes" id="UP000007648">
    <property type="component" value="Unassembled WGS sequence"/>
</dbReference>
<dbReference type="Pfam" id="PF14580">
    <property type="entry name" value="LRR_9"/>
    <property type="match status" value="1"/>
</dbReference>